<comment type="caution">
    <text evidence="8">The sequence shown here is derived from an EMBL/GenBank/DDBJ whole genome shotgun (WGS) entry which is preliminary data.</text>
</comment>
<protein>
    <submittedName>
        <fullName evidence="8">Nardilysin</fullName>
    </submittedName>
</protein>
<evidence type="ECO:0000256" key="6">
    <source>
        <dbReference type="ARBA" id="ARBA00023049"/>
    </source>
</evidence>
<dbReference type="SUPFAM" id="SSF63411">
    <property type="entry name" value="LuxS/MPP-like metallohydrolase"/>
    <property type="match status" value="1"/>
</dbReference>
<evidence type="ECO:0000256" key="2">
    <source>
        <dbReference type="ARBA" id="ARBA00022670"/>
    </source>
</evidence>
<keyword evidence="6" id="KW-0482">Metalloprotease</keyword>
<gene>
    <name evidence="8" type="ORF">HOLleu_44918</name>
</gene>
<accession>A0A9Q0Y9B4</accession>
<organism evidence="8 9">
    <name type="scientific">Holothuria leucospilota</name>
    <name type="common">Black long sea cucumber</name>
    <name type="synonym">Mertensiothuria leucospilota</name>
    <dbReference type="NCBI Taxonomy" id="206669"/>
    <lineage>
        <taxon>Eukaryota</taxon>
        <taxon>Metazoa</taxon>
        <taxon>Echinodermata</taxon>
        <taxon>Eleutherozoa</taxon>
        <taxon>Echinozoa</taxon>
        <taxon>Holothuroidea</taxon>
        <taxon>Aspidochirotacea</taxon>
        <taxon>Aspidochirotida</taxon>
        <taxon>Holothuriidae</taxon>
        <taxon>Holothuria</taxon>
    </lineage>
</organism>
<evidence type="ECO:0000313" key="8">
    <source>
        <dbReference type="EMBL" id="KAJ8017575.1"/>
    </source>
</evidence>
<dbReference type="OrthoDB" id="4953at2759"/>
<evidence type="ECO:0000256" key="4">
    <source>
        <dbReference type="ARBA" id="ARBA00022801"/>
    </source>
</evidence>
<dbReference type="PANTHER" id="PTHR43690">
    <property type="entry name" value="NARDILYSIN"/>
    <property type="match status" value="1"/>
</dbReference>
<dbReference type="Pfam" id="PF00675">
    <property type="entry name" value="Peptidase_M16"/>
    <property type="match status" value="1"/>
</dbReference>
<keyword evidence="5" id="KW-0862">Zinc</keyword>
<evidence type="ECO:0000313" key="9">
    <source>
        <dbReference type="Proteomes" id="UP001152320"/>
    </source>
</evidence>
<name>A0A9Q0Y9B4_HOLLE</name>
<dbReference type="GO" id="GO:0006508">
    <property type="term" value="P:proteolysis"/>
    <property type="evidence" value="ECO:0007669"/>
    <property type="project" value="UniProtKB-KW"/>
</dbReference>
<evidence type="ECO:0000256" key="5">
    <source>
        <dbReference type="ARBA" id="ARBA00022833"/>
    </source>
</evidence>
<dbReference type="EMBL" id="JAIZAY010001453">
    <property type="protein sequence ID" value="KAJ8017575.1"/>
    <property type="molecule type" value="Genomic_DNA"/>
</dbReference>
<keyword evidence="2" id="KW-0645">Protease</keyword>
<dbReference type="GO" id="GO:0008237">
    <property type="term" value="F:metallopeptidase activity"/>
    <property type="evidence" value="ECO:0007669"/>
    <property type="project" value="UniProtKB-KW"/>
</dbReference>
<feature type="domain" description="Peptidase M16 N-terminal" evidence="7">
    <location>
        <begin position="1"/>
        <end position="46"/>
    </location>
</feature>
<dbReference type="Gene3D" id="3.30.830.10">
    <property type="entry name" value="Metalloenzyme, LuxS/M16 peptidase-like"/>
    <property type="match status" value="2"/>
</dbReference>
<dbReference type="GO" id="GO:0046872">
    <property type="term" value="F:metal ion binding"/>
    <property type="evidence" value="ECO:0007669"/>
    <property type="project" value="UniProtKB-KW"/>
</dbReference>
<sequence>MGSEKYPDENSFDMFIKKHGGSDNASTDCERVKFQMSMPSDTYRKAQLLSSMSKDNHPMGKFMWGNTESIKTKPSLNGINVYERLGDFREKNYSSHYMTLVVQSQGRVIVLRNLMILVTQS</sequence>
<dbReference type="AlphaFoldDB" id="A0A9Q0Y9B4"/>
<evidence type="ECO:0000256" key="3">
    <source>
        <dbReference type="ARBA" id="ARBA00022723"/>
    </source>
</evidence>
<dbReference type="InterPro" id="IPR011765">
    <property type="entry name" value="Pept_M16_N"/>
</dbReference>
<keyword evidence="3" id="KW-0479">Metal-binding</keyword>
<reference evidence="8" key="1">
    <citation type="submission" date="2021-10" db="EMBL/GenBank/DDBJ databases">
        <title>Tropical sea cucumber genome reveals ecological adaptation and Cuvierian tubules defense mechanism.</title>
        <authorList>
            <person name="Chen T."/>
        </authorList>
    </citation>
    <scope>NUCLEOTIDE SEQUENCE</scope>
    <source>
        <strain evidence="8">Nanhai2018</strain>
        <tissue evidence="8">Muscle</tissue>
    </source>
</reference>
<evidence type="ECO:0000259" key="7">
    <source>
        <dbReference type="Pfam" id="PF00675"/>
    </source>
</evidence>
<dbReference type="InterPro" id="IPR050626">
    <property type="entry name" value="Peptidase_M16"/>
</dbReference>
<comment type="similarity">
    <text evidence="1">Belongs to the peptidase M16 family.</text>
</comment>
<dbReference type="Proteomes" id="UP001152320">
    <property type="component" value="Unassembled WGS sequence"/>
</dbReference>
<proteinExistence type="inferred from homology"/>
<keyword evidence="9" id="KW-1185">Reference proteome</keyword>
<evidence type="ECO:0000256" key="1">
    <source>
        <dbReference type="ARBA" id="ARBA00007261"/>
    </source>
</evidence>
<dbReference type="PANTHER" id="PTHR43690:SF18">
    <property type="entry name" value="INSULIN-DEGRADING ENZYME-RELATED"/>
    <property type="match status" value="1"/>
</dbReference>
<keyword evidence="4" id="KW-0378">Hydrolase</keyword>
<dbReference type="InterPro" id="IPR011249">
    <property type="entry name" value="Metalloenz_LuxS/M16"/>
</dbReference>